<keyword evidence="1" id="KW-0472">Membrane</keyword>
<reference evidence="2" key="2">
    <citation type="submission" date="2023-04" db="EMBL/GenBank/DDBJ databases">
        <authorList>
            <person name="Bruccoleri R.E."/>
            <person name="Oakeley E.J."/>
            <person name="Faust A.-M."/>
            <person name="Dessus-Babus S."/>
            <person name="Altorfer M."/>
            <person name="Burckhardt D."/>
            <person name="Oertli M."/>
            <person name="Naumann U."/>
            <person name="Petersen F."/>
            <person name="Wong J."/>
        </authorList>
    </citation>
    <scope>NUCLEOTIDE SEQUENCE</scope>
    <source>
        <strain evidence="2">GSM-AAB239-AS_SAM_17_03QT</strain>
        <tissue evidence="2">Leaf</tissue>
    </source>
</reference>
<reference evidence="2" key="1">
    <citation type="journal article" date="2023" name="GigaByte">
        <title>Genome assembly of the bearded iris, Iris pallida Lam.</title>
        <authorList>
            <person name="Bruccoleri R.E."/>
            <person name="Oakeley E.J."/>
            <person name="Faust A.M.E."/>
            <person name="Altorfer M."/>
            <person name="Dessus-Babus S."/>
            <person name="Burckhardt D."/>
            <person name="Oertli M."/>
            <person name="Naumann U."/>
            <person name="Petersen F."/>
            <person name="Wong J."/>
        </authorList>
    </citation>
    <scope>NUCLEOTIDE SEQUENCE</scope>
    <source>
        <strain evidence="2">GSM-AAB239-AS_SAM_17_03QT</strain>
    </source>
</reference>
<keyword evidence="1" id="KW-0812">Transmembrane</keyword>
<dbReference type="EMBL" id="JANAVB010040619">
    <property type="protein sequence ID" value="KAJ6797888.1"/>
    <property type="molecule type" value="Genomic_DNA"/>
</dbReference>
<gene>
    <name evidence="2" type="ORF">M6B38_214875</name>
</gene>
<sequence>MVLKSIQRSQLGFSPLGSFLCFLTFSTFLETVERGDDYYIILAICCLCVAQCSGVREIVLYNMVYCVQYALHLYFQYSIIA</sequence>
<dbReference type="Proteomes" id="UP001140949">
    <property type="component" value="Unassembled WGS sequence"/>
</dbReference>
<protein>
    <submittedName>
        <fullName evidence="2">Anaphase-promoting complex subunit 4 isoform X2</fullName>
    </submittedName>
</protein>
<organism evidence="2 3">
    <name type="scientific">Iris pallida</name>
    <name type="common">Sweet iris</name>
    <dbReference type="NCBI Taxonomy" id="29817"/>
    <lineage>
        <taxon>Eukaryota</taxon>
        <taxon>Viridiplantae</taxon>
        <taxon>Streptophyta</taxon>
        <taxon>Embryophyta</taxon>
        <taxon>Tracheophyta</taxon>
        <taxon>Spermatophyta</taxon>
        <taxon>Magnoliopsida</taxon>
        <taxon>Liliopsida</taxon>
        <taxon>Asparagales</taxon>
        <taxon>Iridaceae</taxon>
        <taxon>Iridoideae</taxon>
        <taxon>Irideae</taxon>
        <taxon>Iris</taxon>
    </lineage>
</organism>
<proteinExistence type="predicted"/>
<evidence type="ECO:0000313" key="3">
    <source>
        <dbReference type="Proteomes" id="UP001140949"/>
    </source>
</evidence>
<feature type="transmembrane region" description="Helical" evidence="1">
    <location>
        <begin position="38"/>
        <end position="55"/>
    </location>
</feature>
<evidence type="ECO:0000313" key="2">
    <source>
        <dbReference type="EMBL" id="KAJ6797888.1"/>
    </source>
</evidence>
<comment type="caution">
    <text evidence="2">The sequence shown here is derived from an EMBL/GenBank/DDBJ whole genome shotgun (WGS) entry which is preliminary data.</text>
</comment>
<keyword evidence="3" id="KW-1185">Reference proteome</keyword>
<feature type="transmembrane region" description="Helical" evidence="1">
    <location>
        <begin position="12"/>
        <end position="32"/>
    </location>
</feature>
<keyword evidence="1" id="KW-1133">Transmembrane helix</keyword>
<evidence type="ECO:0000256" key="1">
    <source>
        <dbReference type="SAM" id="Phobius"/>
    </source>
</evidence>
<dbReference type="AlphaFoldDB" id="A0AAX6E1G3"/>
<name>A0AAX6E1G3_IRIPA</name>
<accession>A0AAX6E1G3</accession>